<feature type="compositionally biased region" description="Polar residues" evidence="2">
    <location>
        <begin position="882"/>
        <end position="897"/>
    </location>
</feature>
<feature type="compositionally biased region" description="Basic and acidic residues" evidence="2">
    <location>
        <begin position="782"/>
        <end position="835"/>
    </location>
</feature>
<feature type="compositionally biased region" description="Basic residues" evidence="2">
    <location>
        <begin position="713"/>
        <end position="732"/>
    </location>
</feature>
<feature type="compositionally biased region" description="Acidic residues" evidence="2">
    <location>
        <begin position="560"/>
        <end position="570"/>
    </location>
</feature>
<feature type="compositionally biased region" description="Basic and acidic residues" evidence="2">
    <location>
        <begin position="657"/>
        <end position="681"/>
    </location>
</feature>
<feature type="compositionally biased region" description="Basic and acidic residues" evidence="2">
    <location>
        <begin position="450"/>
        <end position="472"/>
    </location>
</feature>
<feature type="region of interest" description="Disordered" evidence="2">
    <location>
        <begin position="450"/>
        <end position="864"/>
    </location>
</feature>
<evidence type="ECO:0000256" key="2">
    <source>
        <dbReference type="SAM" id="MobiDB-lite"/>
    </source>
</evidence>
<dbReference type="AlphaFoldDB" id="A0A2G8K2J9"/>
<feature type="compositionally biased region" description="Basic and acidic residues" evidence="2">
    <location>
        <begin position="571"/>
        <end position="647"/>
    </location>
</feature>
<keyword evidence="1" id="KW-0175">Coiled coil</keyword>
<organism evidence="3 4">
    <name type="scientific">Stichopus japonicus</name>
    <name type="common">Sea cucumber</name>
    <dbReference type="NCBI Taxonomy" id="307972"/>
    <lineage>
        <taxon>Eukaryota</taxon>
        <taxon>Metazoa</taxon>
        <taxon>Echinodermata</taxon>
        <taxon>Eleutherozoa</taxon>
        <taxon>Echinozoa</taxon>
        <taxon>Holothuroidea</taxon>
        <taxon>Aspidochirotacea</taxon>
        <taxon>Aspidochirotida</taxon>
        <taxon>Stichopodidae</taxon>
        <taxon>Apostichopus</taxon>
    </lineage>
</organism>
<feature type="region of interest" description="Disordered" evidence="2">
    <location>
        <begin position="410"/>
        <end position="430"/>
    </location>
</feature>
<dbReference type="Proteomes" id="UP000230750">
    <property type="component" value="Unassembled WGS sequence"/>
</dbReference>
<comment type="caution">
    <text evidence="3">The sequence shown here is derived from an EMBL/GenBank/DDBJ whole genome shotgun (WGS) entry which is preliminary data.</text>
</comment>
<feature type="compositionally biased region" description="Basic and acidic residues" evidence="2">
    <location>
        <begin position="484"/>
        <end position="511"/>
    </location>
</feature>
<keyword evidence="4" id="KW-1185">Reference proteome</keyword>
<protein>
    <submittedName>
        <fullName evidence="3">Putative serine/arginine repetitive matrix protein 5</fullName>
    </submittedName>
</protein>
<feature type="region of interest" description="Disordered" evidence="2">
    <location>
        <begin position="882"/>
        <end position="941"/>
    </location>
</feature>
<name>A0A2G8K2J9_STIJA</name>
<feature type="compositionally biased region" description="Basic and acidic residues" evidence="2">
    <location>
        <begin position="899"/>
        <end position="930"/>
    </location>
</feature>
<feature type="coiled-coil region" evidence="1">
    <location>
        <begin position="303"/>
        <end position="365"/>
    </location>
</feature>
<accession>A0A2G8K2J9</accession>
<evidence type="ECO:0000313" key="3">
    <source>
        <dbReference type="EMBL" id="PIK42210.1"/>
    </source>
</evidence>
<feature type="compositionally biased region" description="Basic and acidic residues" evidence="2">
    <location>
        <begin position="733"/>
        <end position="773"/>
    </location>
</feature>
<sequence>MEDSDHCSGRALVIDIPGIDAGSSRTCHHDDCQRENDCCRVKSFFTNHQGSDGFGTGNVAKQNEISVLQVPEVHTTSQDVNNFKYIPEVEDITNDSIDIYDDLSSNAKPAAEEKNEEPSLLGSNKECYLYNDNAMDISSTGHNAVVSTCDISKSSFGGTVNVSTHVDAKLETTAADVIASLKGANSIFRNHSSSKPCDSASLISVTRKLLNPSPLKSPAWCEILKRSSPIKSPDARRLRRLQMSNIKTVARDKARFEDKEQSWSDGEVEQFDESSNLSALDLYTDLMEEAQQQETPVQDTATLDMNNKLKEEMLELRKQLEQKDKILEKITKQNQTLRQNISALMKTAQLELKTKQREILSLELRLKNGGNEELLKRVIPYKPYTGKISAKRKEGAKRNSDGISKKVVTGERWRNTEENKDEETKKRRRVAGDIKQEANDVLQYVRDAVSARKENKQPDKGGKTGCLQDRHKLGMQGTVAKLSKGSESDNEPRIKETVLKRESGRKLESKSHQNVMEICSTKDEFIHTKNSSGGENKDTRDNKYSPGSTNQNSERRLETGSEESGSEEEEGKVSRAYSERNKESDTDCSRKEHVNKTDRHAASRESSPDRKYGHHKENRERHHISDSRCKDFHKDSENLRERDDTREKRGRTKRLRSKDYSPQERNSKNDYPRNVESEKRTSSQSKVCKISNADKGGDIKKRSRSSDYSPRRDRGHKGKKLQSSRSRSRSRSKGHEKGSSSHRERDRPRSLKSRDDSRVRGKEHEYPKGERCSKDHRRKIDHHNEKRSDDKKYSRSKSREHSSERRKIQKQRDGERSHSPEKETGSKCNEDEKVGHCLTDSEDEKTEKSTSKSRSPSVDSCFEPEKSQKILLLEVKSSSIDGKQLHSSNCEVQSPLSKSECEGQRKDRTTSRYYENEKSNLKDESSKEEDQSGSSICTDTPLGTREIVKTFTSYPLKLESEELNGGHAIEGRCQS</sequence>
<gene>
    <name evidence="3" type="ORF">BSL78_20922</name>
</gene>
<reference evidence="3 4" key="1">
    <citation type="journal article" date="2017" name="PLoS Biol.">
        <title>The sea cucumber genome provides insights into morphological evolution and visceral regeneration.</title>
        <authorList>
            <person name="Zhang X."/>
            <person name="Sun L."/>
            <person name="Yuan J."/>
            <person name="Sun Y."/>
            <person name="Gao Y."/>
            <person name="Zhang L."/>
            <person name="Li S."/>
            <person name="Dai H."/>
            <person name="Hamel J.F."/>
            <person name="Liu C."/>
            <person name="Yu Y."/>
            <person name="Liu S."/>
            <person name="Lin W."/>
            <person name="Guo K."/>
            <person name="Jin S."/>
            <person name="Xu P."/>
            <person name="Storey K.B."/>
            <person name="Huan P."/>
            <person name="Zhang T."/>
            <person name="Zhou Y."/>
            <person name="Zhang J."/>
            <person name="Lin C."/>
            <person name="Li X."/>
            <person name="Xing L."/>
            <person name="Huo D."/>
            <person name="Sun M."/>
            <person name="Wang L."/>
            <person name="Mercier A."/>
            <person name="Li F."/>
            <person name="Yang H."/>
            <person name="Xiang J."/>
        </authorList>
    </citation>
    <scope>NUCLEOTIDE SEQUENCE [LARGE SCALE GENOMIC DNA]</scope>
    <source>
        <strain evidence="3">Shaxun</strain>
        <tissue evidence="3">Muscle</tissue>
    </source>
</reference>
<dbReference type="EMBL" id="MRZV01000951">
    <property type="protein sequence ID" value="PIK42210.1"/>
    <property type="molecule type" value="Genomic_DNA"/>
</dbReference>
<evidence type="ECO:0000256" key="1">
    <source>
        <dbReference type="SAM" id="Coils"/>
    </source>
</evidence>
<proteinExistence type="predicted"/>
<dbReference type="OrthoDB" id="1938039at2759"/>
<evidence type="ECO:0000313" key="4">
    <source>
        <dbReference type="Proteomes" id="UP000230750"/>
    </source>
</evidence>